<dbReference type="Pfam" id="PF06961">
    <property type="entry name" value="DUF1294"/>
    <property type="match status" value="1"/>
</dbReference>
<evidence type="ECO:0000313" key="2">
    <source>
        <dbReference type="EMBL" id="KGR73663.1"/>
    </source>
</evidence>
<accession>A0A0A3HTP1</accession>
<gene>
    <name evidence="2" type="ORF">CD29_19065</name>
</gene>
<keyword evidence="1" id="KW-0472">Membrane</keyword>
<name>A0A0A3HTP1_9BACL</name>
<dbReference type="InterPro" id="IPR010718">
    <property type="entry name" value="DUF1294"/>
</dbReference>
<organism evidence="2 3">
    <name type="scientific">Ureibacillus manganicus DSM 26584</name>
    <dbReference type="NCBI Taxonomy" id="1384049"/>
    <lineage>
        <taxon>Bacteria</taxon>
        <taxon>Bacillati</taxon>
        <taxon>Bacillota</taxon>
        <taxon>Bacilli</taxon>
        <taxon>Bacillales</taxon>
        <taxon>Caryophanaceae</taxon>
        <taxon>Ureibacillus</taxon>
    </lineage>
</organism>
<dbReference type="GO" id="GO:0003676">
    <property type="term" value="F:nucleic acid binding"/>
    <property type="evidence" value="ECO:0007669"/>
    <property type="project" value="InterPro"/>
</dbReference>
<dbReference type="PIRSF" id="PIRSF002599">
    <property type="entry name" value="Cold_shock_A"/>
    <property type="match status" value="1"/>
</dbReference>
<sequence length="91" mass="10435">MWYALLAFILVESIILFVLMGMDKSRAKKHEWRISEKTLFTIAIFGGACGGVLGMYIYKHKTKHNSFAFGFPLLAAIHIFILVSMYQQFNV</sequence>
<feature type="transmembrane region" description="Helical" evidence="1">
    <location>
        <begin position="67"/>
        <end position="86"/>
    </location>
</feature>
<evidence type="ECO:0000313" key="3">
    <source>
        <dbReference type="Proteomes" id="UP000030416"/>
    </source>
</evidence>
<comment type="caution">
    <text evidence="2">The sequence shown here is derived from an EMBL/GenBank/DDBJ whole genome shotgun (WGS) entry which is preliminary data.</text>
</comment>
<keyword evidence="1" id="KW-0812">Transmembrane</keyword>
<reference evidence="2 3" key="1">
    <citation type="submission" date="2014-02" db="EMBL/GenBank/DDBJ databases">
        <title>Draft genome sequence of Lysinibacillus manganicus DSM 26584T.</title>
        <authorList>
            <person name="Zhang F."/>
            <person name="Wang G."/>
            <person name="Zhang L."/>
        </authorList>
    </citation>
    <scope>NUCLEOTIDE SEQUENCE [LARGE SCALE GENOMIC DNA]</scope>
    <source>
        <strain evidence="2 3">DSM 26584</strain>
    </source>
</reference>
<dbReference type="EMBL" id="JPVN01000039">
    <property type="protein sequence ID" value="KGR73663.1"/>
    <property type="molecule type" value="Genomic_DNA"/>
</dbReference>
<dbReference type="InterPro" id="IPR012156">
    <property type="entry name" value="Cold_shock_CspA"/>
</dbReference>
<dbReference type="AlphaFoldDB" id="A0A0A3HTP1"/>
<keyword evidence="1" id="KW-1133">Transmembrane helix</keyword>
<dbReference type="RefSeq" id="WP_036190133.1">
    <property type="nucleotide sequence ID" value="NZ_AVDA01000039.1"/>
</dbReference>
<feature type="transmembrane region" description="Helical" evidence="1">
    <location>
        <begin position="37"/>
        <end position="58"/>
    </location>
</feature>
<proteinExistence type="predicted"/>
<dbReference type="eggNOG" id="COG3326">
    <property type="taxonomic scope" value="Bacteria"/>
</dbReference>
<dbReference type="Proteomes" id="UP000030416">
    <property type="component" value="Unassembled WGS sequence"/>
</dbReference>
<dbReference type="OrthoDB" id="1698854at2"/>
<evidence type="ECO:0000256" key="1">
    <source>
        <dbReference type="SAM" id="Phobius"/>
    </source>
</evidence>
<keyword evidence="3" id="KW-1185">Reference proteome</keyword>
<evidence type="ECO:0008006" key="4">
    <source>
        <dbReference type="Google" id="ProtNLM"/>
    </source>
</evidence>
<dbReference type="STRING" id="1384049.CD29_19065"/>
<protein>
    <recommendedName>
        <fullName evidence="4">DUF1294 domain-containing protein</fullName>
    </recommendedName>
</protein>